<comment type="caution">
    <text evidence="2">The sequence shown here is derived from an EMBL/GenBank/DDBJ whole genome shotgun (WGS) entry which is preliminary data.</text>
</comment>
<gene>
    <name evidence="2" type="ORF">LVIROSA_LOCUS20709</name>
</gene>
<dbReference type="Proteomes" id="UP001157418">
    <property type="component" value="Unassembled WGS sequence"/>
</dbReference>
<dbReference type="EMBL" id="CAKMRJ010003334">
    <property type="protein sequence ID" value="CAH1434168.1"/>
    <property type="molecule type" value="Genomic_DNA"/>
</dbReference>
<proteinExistence type="predicted"/>
<name>A0AAU9N1C0_9ASTR</name>
<reference evidence="2 3" key="1">
    <citation type="submission" date="2022-01" db="EMBL/GenBank/DDBJ databases">
        <authorList>
            <person name="Xiong W."/>
            <person name="Schranz E."/>
        </authorList>
    </citation>
    <scope>NUCLEOTIDE SEQUENCE [LARGE SCALE GENOMIC DNA]</scope>
</reference>
<organism evidence="2 3">
    <name type="scientific">Lactuca virosa</name>
    <dbReference type="NCBI Taxonomy" id="75947"/>
    <lineage>
        <taxon>Eukaryota</taxon>
        <taxon>Viridiplantae</taxon>
        <taxon>Streptophyta</taxon>
        <taxon>Embryophyta</taxon>
        <taxon>Tracheophyta</taxon>
        <taxon>Spermatophyta</taxon>
        <taxon>Magnoliopsida</taxon>
        <taxon>eudicotyledons</taxon>
        <taxon>Gunneridae</taxon>
        <taxon>Pentapetalae</taxon>
        <taxon>asterids</taxon>
        <taxon>campanulids</taxon>
        <taxon>Asterales</taxon>
        <taxon>Asteraceae</taxon>
        <taxon>Cichorioideae</taxon>
        <taxon>Cichorieae</taxon>
        <taxon>Lactucinae</taxon>
        <taxon>Lactuca</taxon>
    </lineage>
</organism>
<evidence type="ECO:0000256" key="1">
    <source>
        <dbReference type="SAM" id="MobiDB-lite"/>
    </source>
</evidence>
<accession>A0AAU9N1C0</accession>
<feature type="region of interest" description="Disordered" evidence="1">
    <location>
        <begin position="1"/>
        <end position="40"/>
    </location>
</feature>
<protein>
    <submittedName>
        <fullName evidence="2">Uncharacterized protein</fullName>
    </submittedName>
</protein>
<dbReference type="AlphaFoldDB" id="A0AAU9N1C0"/>
<evidence type="ECO:0000313" key="3">
    <source>
        <dbReference type="Proteomes" id="UP001157418"/>
    </source>
</evidence>
<evidence type="ECO:0000313" key="2">
    <source>
        <dbReference type="EMBL" id="CAH1434168.1"/>
    </source>
</evidence>
<sequence>MNESSSSRRWSAPDCLVRTKRKENESRSGTQRREQGRDERGDKGLRWFCSIITGKGNTKKKRAAALLVVLGSNRRRWLQWLIKGLF</sequence>
<keyword evidence="3" id="KW-1185">Reference proteome</keyword>
<feature type="compositionally biased region" description="Basic and acidic residues" evidence="1">
    <location>
        <begin position="22"/>
        <end position="40"/>
    </location>
</feature>